<feature type="region of interest" description="Disordered" evidence="1">
    <location>
        <begin position="116"/>
        <end position="151"/>
    </location>
</feature>
<feature type="compositionally biased region" description="Basic and acidic residues" evidence="1">
    <location>
        <begin position="116"/>
        <end position="141"/>
    </location>
</feature>
<dbReference type="AlphaFoldDB" id="A0A3N0XQ04"/>
<dbReference type="Proteomes" id="UP000281406">
    <property type="component" value="Unassembled WGS sequence"/>
</dbReference>
<accession>A0A3N0XQ04</accession>
<name>A0A3N0XQ04_ANAGA</name>
<gene>
    <name evidence="2" type="ORF">DPX16_21932</name>
</gene>
<reference evidence="2 3" key="1">
    <citation type="submission" date="2018-10" db="EMBL/GenBank/DDBJ databases">
        <title>Genome assembly for a Yunnan-Guizhou Plateau 3E fish, Anabarilius grahami (Regan), and its evolutionary and genetic applications.</title>
        <authorList>
            <person name="Jiang W."/>
        </authorList>
    </citation>
    <scope>NUCLEOTIDE SEQUENCE [LARGE SCALE GENOMIC DNA]</scope>
    <source>
        <strain evidence="2">AG-KIZ</strain>
        <tissue evidence="2">Muscle</tissue>
    </source>
</reference>
<dbReference type="EMBL" id="RJVU01069130">
    <property type="protein sequence ID" value="ROI74383.1"/>
    <property type="molecule type" value="Genomic_DNA"/>
</dbReference>
<protein>
    <submittedName>
        <fullName evidence="2">Uncharacterized protein</fullName>
    </submittedName>
</protein>
<evidence type="ECO:0000256" key="1">
    <source>
        <dbReference type="SAM" id="MobiDB-lite"/>
    </source>
</evidence>
<evidence type="ECO:0000313" key="3">
    <source>
        <dbReference type="Proteomes" id="UP000281406"/>
    </source>
</evidence>
<keyword evidence="3" id="KW-1185">Reference proteome</keyword>
<proteinExistence type="predicted"/>
<sequence length="173" mass="19704">MVSWTVLGASESCYGVQTFCCQSEGRRDPEKYRILTHIGFSRHGREFAHHRHQTRISSQQIVCDGTTHEQPSQNKQTVVDHPEVLKVAASPRSLTELGNPVTQSLILTQIFLTQESERGEDVRGGTEEKNEKRIRTQDHPGRKTCFLRPPHPRLQAKNNLFLFSESGFPKPDK</sequence>
<evidence type="ECO:0000313" key="2">
    <source>
        <dbReference type="EMBL" id="ROI74383.1"/>
    </source>
</evidence>
<organism evidence="2 3">
    <name type="scientific">Anabarilius grahami</name>
    <name type="common">Kanglang fish</name>
    <name type="synonym">Barilius grahami</name>
    <dbReference type="NCBI Taxonomy" id="495550"/>
    <lineage>
        <taxon>Eukaryota</taxon>
        <taxon>Metazoa</taxon>
        <taxon>Chordata</taxon>
        <taxon>Craniata</taxon>
        <taxon>Vertebrata</taxon>
        <taxon>Euteleostomi</taxon>
        <taxon>Actinopterygii</taxon>
        <taxon>Neopterygii</taxon>
        <taxon>Teleostei</taxon>
        <taxon>Ostariophysi</taxon>
        <taxon>Cypriniformes</taxon>
        <taxon>Xenocyprididae</taxon>
        <taxon>Xenocypridinae</taxon>
        <taxon>Xenocypridinae incertae sedis</taxon>
        <taxon>Anabarilius</taxon>
    </lineage>
</organism>
<comment type="caution">
    <text evidence="2">The sequence shown here is derived from an EMBL/GenBank/DDBJ whole genome shotgun (WGS) entry which is preliminary data.</text>
</comment>